<reference evidence="10 15" key="3">
    <citation type="journal article" date="2018" name="Nat. Biotechnol.">
        <title>A standardized bacterial taxonomy based on genome phylogeny substantially revises the tree of life.</title>
        <authorList>
            <person name="Parks D.H."/>
            <person name="Chuvochina M."/>
            <person name="Waite D.W."/>
            <person name="Rinke C."/>
            <person name="Skarshewski A."/>
            <person name="Chaumeil P.A."/>
            <person name="Hugenholtz P."/>
        </authorList>
    </citation>
    <scope>NUCLEOTIDE SEQUENCE [LARGE SCALE GENOMIC DNA]</scope>
    <source>
        <strain evidence="10">UBA9905</strain>
    </source>
</reference>
<dbReference type="PATRIC" id="fig|1236046.5.peg.671"/>
<dbReference type="GO" id="GO:0016020">
    <property type="term" value="C:membrane"/>
    <property type="evidence" value="ECO:0007669"/>
    <property type="project" value="TreeGrafter"/>
</dbReference>
<gene>
    <name evidence="4" type="primary">infC</name>
    <name evidence="10" type="ORF">DIT26_02815</name>
    <name evidence="11" type="ORF">XD86_0957</name>
    <name evidence="12" type="ORF">XE02_0944</name>
</gene>
<evidence type="ECO:0000313" key="13">
    <source>
        <dbReference type="Proteomes" id="UP000054260"/>
    </source>
</evidence>
<dbReference type="PANTHER" id="PTHR10938:SF0">
    <property type="entry name" value="TRANSLATION INITIATION FACTOR IF-3, MITOCHONDRIAL"/>
    <property type="match status" value="1"/>
</dbReference>
<dbReference type="Gene3D" id="3.30.110.10">
    <property type="entry name" value="Translation initiation factor 3 (IF-3), C-terminal domain"/>
    <property type="match status" value="1"/>
</dbReference>
<dbReference type="InterPro" id="IPR036787">
    <property type="entry name" value="T_IF-3_N_sf"/>
</dbReference>
<feature type="domain" description="Translation initiation factor 3 N-terminal" evidence="9">
    <location>
        <begin position="3"/>
        <end position="65"/>
    </location>
</feature>
<reference evidence="13 14" key="2">
    <citation type="journal article" date="2015" name="MBio">
        <title>Genome-Resolved Metagenomic Analysis Reveals Roles for Candidate Phyla and Other Microbial Community Members in Biogeochemical Transformations in Oil Reservoirs.</title>
        <authorList>
            <person name="Hu P."/>
            <person name="Tom L."/>
            <person name="Singh A."/>
            <person name="Thomas B.C."/>
            <person name="Baker B.J."/>
            <person name="Piceno Y.M."/>
            <person name="Andersen G.L."/>
            <person name="Banfield J.F."/>
        </authorList>
    </citation>
    <scope>NUCLEOTIDE SEQUENCE [LARGE SCALE GENOMIC DNA]</scope>
</reference>
<dbReference type="FunFam" id="3.30.110.10:FF:000001">
    <property type="entry name" value="Translation initiation factor IF-3"/>
    <property type="match status" value="1"/>
</dbReference>
<dbReference type="GO" id="GO:0032790">
    <property type="term" value="P:ribosome disassembly"/>
    <property type="evidence" value="ECO:0007669"/>
    <property type="project" value="TreeGrafter"/>
</dbReference>
<dbReference type="Pfam" id="PF00707">
    <property type="entry name" value="IF3_C"/>
    <property type="match status" value="1"/>
</dbReference>
<dbReference type="GO" id="GO:0005829">
    <property type="term" value="C:cytosol"/>
    <property type="evidence" value="ECO:0007669"/>
    <property type="project" value="TreeGrafter"/>
</dbReference>
<organism evidence="11 13">
    <name type="scientific">Mesotoga infera</name>
    <dbReference type="NCBI Taxonomy" id="1236046"/>
    <lineage>
        <taxon>Bacteria</taxon>
        <taxon>Thermotogati</taxon>
        <taxon>Thermotogota</taxon>
        <taxon>Thermotogae</taxon>
        <taxon>Kosmotogales</taxon>
        <taxon>Kosmotogaceae</taxon>
        <taxon>Mesotoga</taxon>
    </lineage>
</organism>
<dbReference type="Gene3D" id="3.10.20.80">
    <property type="entry name" value="Translation initiation factor 3 (IF-3), N-terminal domain"/>
    <property type="match status" value="1"/>
</dbReference>
<evidence type="ECO:0000256" key="7">
    <source>
        <dbReference type="SAM" id="MobiDB-lite"/>
    </source>
</evidence>
<keyword evidence="4" id="KW-0963">Cytoplasm</keyword>
<accession>A0A101GYV0</accession>
<evidence type="ECO:0000256" key="4">
    <source>
        <dbReference type="HAMAP-Rule" id="MF_00080"/>
    </source>
</evidence>
<sequence>MTKTVRLVDINGEQLGVVQTSEALKIAREKGLDLVLVAPAANPPVARIMDYGKYKYEKDKRKKEAKKKTKQSQLKEMKFRIRIDEHDFQTKTSRIKEFLEKGSKVRVVIMFRGREIVFSDKGREILEKVANQLQQISDIDRPPKLEGRDMWMILKPKAAPQGGKDNGQQSKNEDS</sequence>
<dbReference type="Proteomes" id="UP000264215">
    <property type="component" value="Unassembled WGS sequence"/>
</dbReference>
<evidence type="ECO:0000256" key="6">
    <source>
        <dbReference type="RuleBase" id="RU000646"/>
    </source>
</evidence>
<evidence type="ECO:0000259" key="9">
    <source>
        <dbReference type="Pfam" id="PF05198"/>
    </source>
</evidence>
<dbReference type="PANTHER" id="PTHR10938">
    <property type="entry name" value="TRANSLATION INITIATION FACTOR IF-3"/>
    <property type="match status" value="1"/>
</dbReference>
<feature type="region of interest" description="Disordered" evidence="7">
    <location>
        <begin position="154"/>
        <end position="175"/>
    </location>
</feature>
<keyword evidence="2 4" id="KW-0396">Initiation factor</keyword>
<name>A0A101GYV0_9BACT</name>
<evidence type="ECO:0000313" key="11">
    <source>
        <dbReference type="EMBL" id="KUK66977.1"/>
    </source>
</evidence>
<dbReference type="FunFam" id="3.10.20.80:FF:000001">
    <property type="entry name" value="Translation initiation factor IF-3"/>
    <property type="match status" value="1"/>
</dbReference>
<dbReference type="AlphaFoldDB" id="A0A101GYV0"/>
<dbReference type="InterPro" id="IPR001288">
    <property type="entry name" value="Translation_initiation_fac_3"/>
</dbReference>
<feature type="compositionally biased region" description="Polar residues" evidence="7">
    <location>
        <begin position="166"/>
        <end position="175"/>
    </location>
</feature>
<dbReference type="EMBL" id="DQBS01000069">
    <property type="protein sequence ID" value="HCO69509.1"/>
    <property type="molecule type" value="Genomic_DNA"/>
</dbReference>
<evidence type="ECO:0000313" key="10">
    <source>
        <dbReference type="EMBL" id="HCO69509.1"/>
    </source>
</evidence>
<proteinExistence type="inferred from homology"/>
<dbReference type="InterPro" id="IPR036788">
    <property type="entry name" value="T_IF-3_C_sf"/>
</dbReference>
<dbReference type="GO" id="GO:0043022">
    <property type="term" value="F:ribosome binding"/>
    <property type="evidence" value="ECO:0007669"/>
    <property type="project" value="UniProtKB-ARBA"/>
</dbReference>
<comment type="caution">
    <text evidence="11">The sequence shown here is derived from an EMBL/GenBank/DDBJ whole genome shotgun (WGS) entry which is preliminary data.</text>
</comment>
<dbReference type="InterPro" id="IPR019815">
    <property type="entry name" value="Translation_initiation_fac_3_C"/>
</dbReference>
<evidence type="ECO:0000313" key="15">
    <source>
        <dbReference type="Proteomes" id="UP000264215"/>
    </source>
</evidence>
<keyword evidence="3 4" id="KW-0648">Protein biosynthesis</keyword>
<dbReference type="PROSITE" id="PS00938">
    <property type="entry name" value="IF3"/>
    <property type="match status" value="1"/>
</dbReference>
<dbReference type="Proteomes" id="UP000054260">
    <property type="component" value="Unassembled WGS sequence"/>
</dbReference>
<evidence type="ECO:0000256" key="1">
    <source>
        <dbReference type="ARBA" id="ARBA00005439"/>
    </source>
</evidence>
<evidence type="ECO:0000259" key="8">
    <source>
        <dbReference type="Pfam" id="PF00707"/>
    </source>
</evidence>
<dbReference type="InterPro" id="IPR019813">
    <property type="entry name" value="Translation_initiation_fac3_CS"/>
</dbReference>
<evidence type="ECO:0000256" key="2">
    <source>
        <dbReference type="ARBA" id="ARBA00022540"/>
    </source>
</evidence>
<feature type="domain" description="Translation initiation factor 3 C-terminal" evidence="8">
    <location>
        <begin position="73"/>
        <end position="157"/>
    </location>
</feature>
<comment type="subunit">
    <text evidence="4 6">Monomer.</text>
</comment>
<evidence type="ECO:0000313" key="12">
    <source>
        <dbReference type="EMBL" id="KUK89587.1"/>
    </source>
</evidence>
<evidence type="ECO:0000256" key="3">
    <source>
        <dbReference type="ARBA" id="ARBA00022917"/>
    </source>
</evidence>
<dbReference type="NCBIfam" id="TIGR00168">
    <property type="entry name" value="infC"/>
    <property type="match status" value="1"/>
</dbReference>
<dbReference type="Proteomes" id="UP000055014">
    <property type="component" value="Unassembled WGS sequence"/>
</dbReference>
<dbReference type="EMBL" id="LGGW01000080">
    <property type="protein sequence ID" value="KUK89587.1"/>
    <property type="molecule type" value="Genomic_DNA"/>
</dbReference>
<dbReference type="EMBL" id="LGGH01000144">
    <property type="protein sequence ID" value="KUK66977.1"/>
    <property type="molecule type" value="Genomic_DNA"/>
</dbReference>
<dbReference type="GO" id="GO:0003743">
    <property type="term" value="F:translation initiation factor activity"/>
    <property type="evidence" value="ECO:0007669"/>
    <property type="project" value="UniProtKB-UniRule"/>
</dbReference>
<reference evidence="11" key="1">
    <citation type="journal article" date="2015" name="MBio">
        <title>Genome-resolved metagenomic analysis reveals roles for candidate phyla and other microbial community members in biogeochemical transformations in oil reservoirs.</title>
        <authorList>
            <person name="Hu P."/>
            <person name="Tom L."/>
            <person name="Singh A."/>
            <person name="Thomas B.C."/>
            <person name="Baker B.J."/>
            <person name="Piceno Y.M."/>
            <person name="Andersen G.L."/>
            <person name="Banfield J.F."/>
        </authorList>
    </citation>
    <scope>NUCLEOTIDE SEQUENCE [LARGE SCALE GENOMIC DNA]</scope>
    <source>
        <strain evidence="11">46_47</strain>
        <strain evidence="12">46_70</strain>
    </source>
</reference>
<comment type="function">
    <text evidence="4 6">IF-3 binds to the 30S ribosomal subunit and shifts the equilibrium between 70S ribosomes and their 50S and 30S subunits in favor of the free subunits, thus enhancing the availability of 30S subunits on which protein synthesis initiation begins.</text>
</comment>
<protein>
    <recommendedName>
        <fullName evidence="4 5">Translation initiation factor IF-3</fullName>
    </recommendedName>
</protein>
<evidence type="ECO:0000256" key="5">
    <source>
        <dbReference type="NCBIfam" id="TIGR00168"/>
    </source>
</evidence>
<comment type="similarity">
    <text evidence="1 4 6">Belongs to the IF-3 family.</text>
</comment>
<dbReference type="SUPFAM" id="SSF55200">
    <property type="entry name" value="Translation initiation factor IF3, C-terminal domain"/>
    <property type="match status" value="1"/>
</dbReference>
<dbReference type="InterPro" id="IPR019814">
    <property type="entry name" value="Translation_initiation_fac_3_N"/>
</dbReference>
<dbReference type="SUPFAM" id="SSF54364">
    <property type="entry name" value="Translation initiation factor IF3, N-terminal domain"/>
    <property type="match status" value="1"/>
</dbReference>
<comment type="subcellular location">
    <subcellularLocation>
        <location evidence="4 6">Cytoplasm</location>
    </subcellularLocation>
</comment>
<dbReference type="HAMAP" id="MF_00080">
    <property type="entry name" value="IF_3"/>
    <property type="match status" value="1"/>
</dbReference>
<dbReference type="Pfam" id="PF05198">
    <property type="entry name" value="IF3_N"/>
    <property type="match status" value="1"/>
</dbReference>
<evidence type="ECO:0000313" key="14">
    <source>
        <dbReference type="Proteomes" id="UP000055014"/>
    </source>
</evidence>